<organism evidence="1 2">
    <name type="scientific">Reyranella aquatilis</name>
    <dbReference type="NCBI Taxonomy" id="2035356"/>
    <lineage>
        <taxon>Bacteria</taxon>
        <taxon>Pseudomonadati</taxon>
        <taxon>Pseudomonadota</taxon>
        <taxon>Alphaproteobacteria</taxon>
        <taxon>Hyphomicrobiales</taxon>
        <taxon>Reyranellaceae</taxon>
        <taxon>Reyranella</taxon>
    </lineage>
</organism>
<accession>A0ABS8KY82</accession>
<comment type="caution">
    <text evidence="1">The sequence shown here is derived from an EMBL/GenBank/DDBJ whole genome shotgun (WGS) entry which is preliminary data.</text>
</comment>
<name>A0ABS8KY82_9HYPH</name>
<dbReference type="Proteomes" id="UP001198862">
    <property type="component" value="Unassembled WGS sequence"/>
</dbReference>
<protein>
    <submittedName>
        <fullName evidence="1">Uncharacterized protein</fullName>
    </submittedName>
</protein>
<reference evidence="1 2" key="1">
    <citation type="submission" date="2021-11" db="EMBL/GenBank/DDBJ databases">
        <authorList>
            <person name="Lee D.-H."/>
            <person name="Kim S.-B."/>
        </authorList>
    </citation>
    <scope>NUCLEOTIDE SEQUENCE [LARGE SCALE GENOMIC DNA]</scope>
    <source>
        <strain evidence="1 2">KCTC 52223</strain>
    </source>
</reference>
<keyword evidence="2" id="KW-1185">Reference proteome</keyword>
<dbReference type="EMBL" id="JAJISD010000006">
    <property type="protein sequence ID" value="MCC8430501.1"/>
    <property type="molecule type" value="Genomic_DNA"/>
</dbReference>
<dbReference type="RefSeq" id="WP_230551658.1">
    <property type="nucleotide sequence ID" value="NZ_JAJISD010000006.1"/>
</dbReference>
<evidence type="ECO:0000313" key="2">
    <source>
        <dbReference type="Proteomes" id="UP001198862"/>
    </source>
</evidence>
<gene>
    <name evidence="1" type="ORF">LJ725_16110</name>
</gene>
<sequence length="89" mass="10358">MNPAILELLTELEETPDLTLDWTNTRQRIVDLHRDAETFDERGLVLKFYVTLMNSVESLKLVADIDAFKEARRKDYNALRISESTNGRM</sequence>
<evidence type="ECO:0000313" key="1">
    <source>
        <dbReference type="EMBL" id="MCC8430501.1"/>
    </source>
</evidence>
<proteinExistence type="predicted"/>